<reference evidence="3 4" key="1">
    <citation type="submission" date="2018-02" db="EMBL/GenBank/DDBJ databases">
        <title>Complete genome sequencing of Faecalibacterium prausnitzii strains isolated from the human gut.</title>
        <authorList>
            <person name="Fitzgerald B.C."/>
            <person name="Shkoporov A.N."/>
            <person name="Ross P.R."/>
            <person name="Hill C."/>
        </authorList>
    </citation>
    <scope>NUCLEOTIDE SEQUENCE [LARGE SCALE GENOMIC DNA]</scope>
    <source>
        <strain evidence="3 4">APC923/51-1</strain>
    </source>
</reference>
<dbReference type="InterPro" id="IPR050807">
    <property type="entry name" value="TransReg_Diox_bact_type"/>
</dbReference>
<dbReference type="CDD" id="cd00093">
    <property type="entry name" value="HTH_XRE"/>
    <property type="match status" value="1"/>
</dbReference>
<evidence type="ECO:0000259" key="2">
    <source>
        <dbReference type="PROSITE" id="PS50943"/>
    </source>
</evidence>
<gene>
    <name evidence="3" type="ORF">C4N24_02245</name>
</gene>
<dbReference type="PANTHER" id="PTHR46797:SF1">
    <property type="entry name" value="METHYLPHOSPHONATE SYNTHASE"/>
    <property type="match status" value="1"/>
</dbReference>
<dbReference type="EMBL" id="PRLD01000001">
    <property type="protein sequence ID" value="RAW60948.1"/>
    <property type="molecule type" value="Genomic_DNA"/>
</dbReference>
<dbReference type="AlphaFoldDB" id="A0A329UJS9"/>
<evidence type="ECO:0000256" key="1">
    <source>
        <dbReference type="ARBA" id="ARBA00023125"/>
    </source>
</evidence>
<dbReference type="PROSITE" id="PS50943">
    <property type="entry name" value="HTH_CROC1"/>
    <property type="match status" value="1"/>
</dbReference>
<evidence type="ECO:0000313" key="3">
    <source>
        <dbReference type="EMBL" id="RAW60948.1"/>
    </source>
</evidence>
<keyword evidence="1" id="KW-0238">DNA-binding</keyword>
<organism evidence="3 4">
    <name type="scientific">Faecalibacterium prausnitzii</name>
    <dbReference type="NCBI Taxonomy" id="853"/>
    <lineage>
        <taxon>Bacteria</taxon>
        <taxon>Bacillati</taxon>
        <taxon>Bacillota</taxon>
        <taxon>Clostridia</taxon>
        <taxon>Eubacteriales</taxon>
        <taxon>Oscillospiraceae</taxon>
        <taxon>Faecalibacterium</taxon>
    </lineage>
</organism>
<protein>
    <submittedName>
        <fullName evidence="3">XRE family transcriptional regulator</fullName>
    </submittedName>
</protein>
<dbReference type="GO" id="GO:0005829">
    <property type="term" value="C:cytosol"/>
    <property type="evidence" value="ECO:0007669"/>
    <property type="project" value="TreeGrafter"/>
</dbReference>
<evidence type="ECO:0000313" key="4">
    <source>
        <dbReference type="Proteomes" id="UP000251281"/>
    </source>
</evidence>
<dbReference type="Pfam" id="PF01381">
    <property type="entry name" value="HTH_3"/>
    <property type="match status" value="1"/>
</dbReference>
<name>A0A329UJS9_9FIRM</name>
<dbReference type="RefSeq" id="WP_112090139.1">
    <property type="nucleotide sequence ID" value="NZ_PRLD01000001.1"/>
</dbReference>
<sequence length="121" mass="13671">MPEDKLKFLGDRIRSARKDCGLTQQALADQADLAVKTIQDVERGRKNTTYETLCQLIERLGISPNSLFPSQMSPEDEAIQRFIGKFRACDPENQEILLSTLDFLAEKLLARQHTSESDSSK</sequence>
<dbReference type="PANTHER" id="PTHR46797">
    <property type="entry name" value="HTH-TYPE TRANSCRIPTIONAL REGULATOR"/>
    <property type="match status" value="1"/>
</dbReference>
<dbReference type="Proteomes" id="UP000251281">
    <property type="component" value="Unassembled WGS sequence"/>
</dbReference>
<accession>A0A329UJS9</accession>
<feature type="domain" description="HTH cro/C1-type" evidence="2">
    <location>
        <begin position="13"/>
        <end position="67"/>
    </location>
</feature>
<comment type="caution">
    <text evidence="3">The sequence shown here is derived from an EMBL/GenBank/DDBJ whole genome shotgun (WGS) entry which is preliminary data.</text>
</comment>
<dbReference type="InterPro" id="IPR010982">
    <property type="entry name" value="Lambda_DNA-bd_dom_sf"/>
</dbReference>
<dbReference type="GO" id="GO:0003677">
    <property type="term" value="F:DNA binding"/>
    <property type="evidence" value="ECO:0007669"/>
    <property type="project" value="UniProtKB-KW"/>
</dbReference>
<proteinExistence type="predicted"/>
<dbReference type="Gene3D" id="1.10.260.40">
    <property type="entry name" value="lambda repressor-like DNA-binding domains"/>
    <property type="match status" value="1"/>
</dbReference>
<dbReference type="InterPro" id="IPR001387">
    <property type="entry name" value="Cro/C1-type_HTH"/>
</dbReference>
<dbReference type="GO" id="GO:0003700">
    <property type="term" value="F:DNA-binding transcription factor activity"/>
    <property type="evidence" value="ECO:0007669"/>
    <property type="project" value="TreeGrafter"/>
</dbReference>
<dbReference type="SUPFAM" id="SSF47413">
    <property type="entry name" value="lambda repressor-like DNA-binding domains"/>
    <property type="match status" value="1"/>
</dbReference>
<dbReference type="SMART" id="SM00530">
    <property type="entry name" value="HTH_XRE"/>
    <property type="match status" value="1"/>
</dbReference>